<keyword evidence="3" id="KW-0443">Lipid metabolism</keyword>
<dbReference type="GO" id="GO:0016020">
    <property type="term" value="C:membrane"/>
    <property type="evidence" value="ECO:0007669"/>
    <property type="project" value="GOC"/>
</dbReference>
<feature type="domain" description="Glycosyl hydrolase family 59 catalytic" evidence="7">
    <location>
        <begin position="33"/>
        <end position="167"/>
    </location>
</feature>
<evidence type="ECO:0000256" key="4">
    <source>
        <dbReference type="ARBA" id="ARBA00022963"/>
    </source>
</evidence>
<evidence type="ECO:0000259" key="7">
    <source>
        <dbReference type="Pfam" id="PF02057"/>
    </source>
</evidence>
<dbReference type="PRINTS" id="PR00850">
    <property type="entry name" value="GLHYDRLASE59"/>
</dbReference>
<dbReference type="Gene3D" id="3.20.20.70">
    <property type="entry name" value="Aldolase class I"/>
    <property type="match status" value="1"/>
</dbReference>
<dbReference type="GeneID" id="100640150"/>
<evidence type="ECO:0000256" key="6">
    <source>
        <dbReference type="SAM" id="SignalP"/>
    </source>
</evidence>
<dbReference type="RefSeq" id="XP_019848823.1">
    <property type="nucleotide sequence ID" value="XM_019993264.1"/>
</dbReference>
<dbReference type="AlphaFoldDB" id="A0AAN0IWL6"/>
<name>A0AAN0IWL6_AMPQE</name>
<dbReference type="InterPro" id="IPR049161">
    <property type="entry name" value="GH59_cat"/>
</dbReference>
<keyword evidence="3" id="KW-0746">Sphingolipid metabolism</keyword>
<dbReference type="InterPro" id="IPR013785">
    <property type="entry name" value="Aldolase_TIM"/>
</dbReference>
<evidence type="ECO:0000256" key="1">
    <source>
        <dbReference type="ARBA" id="ARBA00005637"/>
    </source>
</evidence>
<dbReference type="PANTHER" id="PTHR15172">
    <property type="entry name" value="GALACTOCEREBROSIDASE"/>
    <property type="match status" value="1"/>
</dbReference>
<sequence length="167" mass="18080">MESSILLFLGSLLLHAAIGQYNVDDSGGTGPKFDGIGGLSGGGATSRLLPSYSTEAVSQIFDLLFKPNFAASLQICKVEIGGDGQSTDGTESSHMHSQDDENYHRGYEWWIMTEAKKRNPNIKLYGLSWAYPAWVGNGSGSPYKYPELTAGYIVKWIQGAKSTYGLT</sequence>
<dbReference type="GO" id="GO:0004336">
    <property type="term" value="F:galactosylceramidase activity"/>
    <property type="evidence" value="ECO:0007669"/>
    <property type="project" value="UniProtKB-EC"/>
</dbReference>
<evidence type="ECO:0000256" key="3">
    <source>
        <dbReference type="ARBA" id="ARBA00022919"/>
    </source>
</evidence>
<dbReference type="Pfam" id="PF02057">
    <property type="entry name" value="Glyco_hydro_59"/>
    <property type="match status" value="1"/>
</dbReference>
<dbReference type="EC" id="3.2.1.46" evidence="2"/>
<dbReference type="Proteomes" id="UP000007879">
    <property type="component" value="Unassembled WGS sequence"/>
</dbReference>
<keyword evidence="9" id="KW-1185">Reference proteome</keyword>
<evidence type="ECO:0000313" key="8">
    <source>
        <dbReference type="EnsemblMetazoa" id="XP_019848823.1"/>
    </source>
</evidence>
<dbReference type="GO" id="GO:0005764">
    <property type="term" value="C:lysosome"/>
    <property type="evidence" value="ECO:0007669"/>
    <property type="project" value="TreeGrafter"/>
</dbReference>
<reference evidence="8" key="2">
    <citation type="submission" date="2024-06" db="UniProtKB">
        <authorList>
            <consortium name="EnsemblMetazoa"/>
        </authorList>
    </citation>
    <scope>IDENTIFICATION</scope>
</reference>
<dbReference type="PANTHER" id="PTHR15172:SF1">
    <property type="entry name" value="GALACTOCEREBROSIDASE"/>
    <property type="match status" value="1"/>
</dbReference>
<organism evidence="8 9">
    <name type="scientific">Amphimedon queenslandica</name>
    <name type="common">Sponge</name>
    <dbReference type="NCBI Taxonomy" id="400682"/>
    <lineage>
        <taxon>Eukaryota</taxon>
        <taxon>Metazoa</taxon>
        <taxon>Porifera</taxon>
        <taxon>Demospongiae</taxon>
        <taxon>Heteroscleromorpha</taxon>
        <taxon>Haplosclerida</taxon>
        <taxon>Niphatidae</taxon>
        <taxon>Amphimedon</taxon>
    </lineage>
</organism>
<reference evidence="9" key="1">
    <citation type="journal article" date="2010" name="Nature">
        <title>The Amphimedon queenslandica genome and the evolution of animal complexity.</title>
        <authorList>
            <person name="Srivastava M."/>
            <person name="Simakov O."/>
            <person name="Chapman J."/>
            <person name="Fahey B."/>
            <person name="Gauthier M.E."/>
            <person name="Mitros T."/>
            <person name="Richards G.S."/>
            <person name="Conaco C."/>
            <person name="Dacre M."/>
            <person name="Hellsten U."/>
            <person name="Larroux C."/>
            <person name="Putnam N.H."/>
            <person name="Stanke M."/>
            <person name="Adamska M."/>
            <person name="Darling A."/>
            <person name="Degnan S.M."/>
            <person name="Oakley T.H."/>
            <person name="Plachetzki D.C."/>
            <person name="Zhai Y."/>
            <person name="Adamski M."/>
            <person name="Calcino A."/>
            <person name="Cummins S.F."/>
            <person name="Goodstein D.M."/>
            <person name="Harris C."/>
            <person name="Jackson D.J."/>
            <person name="Leys S.P."/>
            <person name="Shu S."/>
            <person name="Woodcroft B.J."/>
            <person name="Vervoort M."/>
            <person name="Kosik K.S."/>
            <person name="Manning G."/>
            <person name="Degnan B.M."/>
            <person name="Rokhsar D.S."/>
        </authorList>
    </citation>
    <scope>NUCLEOTIDE SEQUENCE [LARGE SCALE GENOMIC DNA]</scope>
</reference>
<proteinExistence type="inferred from homology"/>
<feature type="chain" id="PRO_5042862944" description="galactosylceramidase" evidence="6">
    <location>
        <begin position="20"/>
        <end position="167"/>
    </location>
</feature>
<dbReference type="InterPro" id="IPR001286">
    <property type="entry name" value="Glyco_hydro_59"/>
</dbReference>
<evidence type="ECO:0000313" key="9">
    <source>
        <dbReference type="Proteomes" id="UP000007879"/>
    </source>
</evidence>
<dbReference type="KEGG" id="aqu:100640150"/>
<feature type="signal peptide" evidence="6">
    <location>
        <begin position="1"/>
        <end position="19"/>
    </location>
</feature>
<accession>A0AAN0IWL6</accession>
<dbReference type="EnsemblMetazoa" id="XM_019993264.1">
    <property type="protein sequence ID" value="XP_019848823.1"/>
    <property type="gene ID" value="LOC100640150"/>
</dbReference>
<dbReference type="SUPFAM" id="SSF51445">
    <property type="entry name" value="(Trans)glycosidases"/>
    <property type="match status" value="1"/>
</dbReference>
<comment type="similarity">
    <text evidence="1">Belongs to the glycosyl hydrolase 59 family.</text>
</comment>
<protein>
    <recommendedName>
        <fullName evidence="2">galactosylceramidase</fullName>
        <ecNumber evidence="2">3.2.1.46</ecNumber>
    </recommendedName>
    <alternativeName>
        <fullName evidence="5">Galactosylceramidase</fullName>
    </alternativeName>
</protein>
<dbReference type="GO" id="GO:0006683">
    <property type="term" value="P:galactosylceramide catabolic process"/>
    <property type="evidence" value="ECO:0007669"/>
    <property type="project" value="InterPro"/>
</dbReference>
<keyword evidence="4" id="KW-0442">Lipid degradation</keyword>
<keyword evidence="6" id="KW-0732">Signal</keyword>
<dbReference type="InterPro" id="IPR017853">
    <property type="entry name" value="GH"/>
</dbReference>
<evidence type="ECO:0000256" key="2">
    <source>
        <dbReference type="ARBA" id="ARBA00012657"/>
    </source>
</evidence>
<evidence type="ECO:0000256" key="5">
    <source>
        <dbReference type="ARBA" id="ARBA00033098"/>
    </source>
</evidence>